<dbReference type="EMBL" id="AJWY01005290">
    <property type="protein sequence ID" value="EKC70038.1"/>
    <property type="molecule type" value="Genomic_DNA"/>
</dbReference>
<organism evidence="1">
    <name type="scientific">human gut metagenome</name>
    <dbReference type="NCBI Taxonomy" id="408170"/>
    <lineage>
        <taxon>unclassified sequences</taxon>
        <taxon>metagenomes</taxon>
        <taxon>organismal metagenomes</taxon>
    </lineage>
</organism>
<gene>
    <name evidence="1" type="ORF">LEA_07994</name>
</gene>
<reference evidence="1" key="1">
    <citation type="journal article" date="2013" name="Environ. Microbiol.">
        <title>Microbiota from the distal guts of lean and obese adolescents exhibit partial functional redundancy besides clear differences in community structure.</title>
        <authorList>
            <person name="Ferrer M."/>
            <person name="Ruiz A."/>
            <person name="Lanza F."/>
            <person name="Haange S.B."/>
            <person name="Oberbach A."/>
            <person name="Till H."/>
            <person name="Bargiela R."/>
            <person name="Campoy C."/>
            <person name="Segura M.T."/>
            <person name="Richter M."/>
            <person name="von Bergen M."/>
            <person name="Seifert J."/>
            <person name="Suarez A."/>
        </authorList>
    </citation>
    <scope>NUCLEOTIDE SEQUENCE</scope>
</reference>
<dbReference type="AlphaFoldDB" id="K1TJW5"/>
<protein>
    <submittedName>
        <fullName evidence="1">Uncharacterized protein</fullName>
    </submittedName>
</protein>
<feature type="non-terminal residue" evidence="1">
    <location>
        <position position="1"/>
    </location>
</feature>
<sequence>TTNIGVKVVFDQTILDKMDPGFKAYVSAIDTFSKTED</sequence>
<accession>K1TJW5</accession>
<proteinExistence type="predicted"/>
<name>K1TJW5_9ZZZZ</name>
<evidence type="ECO:0000313" key="1">
    <source>
        <dbReference type="EMBL" id="EKC70038.1"/>
    </source>
</evidence>
<comment type="caution">
    <text evidence="1">The sequence shown here is derived from an EMBL/GenBank/DDBJ whole genome shotgun (WGS) entry which is preliminary data.</text>
</comment>